<dbReference type="Proteomes" id="UP000189670">
    <property type="component" value="Unassembled WGS sequence"/>
</dbReference>
<gene>
    <name evidence="1" type="ORF">OMM_00564</name>
</gene>
<dbReference type="AlphaFoldDB" id="A0A1V1PGM0"/>
<organism evidence="1 2">
    <name type="scientific">Candidatus Magnetoglobus multicellularis str. Araruama</name>
    <dbReference type="NCBI Taxonomy" id="890399"/>
    <lineage>
        <taxon>Bacteria</taxon>
        <taxon>Pseudomonadati</taxon>
        <taxon>Thermodesulfobacteriota</taxon>
        <taxon>Desulfobacteria</taxon>
        <taxon>Desulfobacterales</taxon>
        <taxon>Desulfobacteraceae</taxon>
        <taxon>Candidatus Magnetoglobus</taxon>
    </lineage>
</organism>
<name>A0A1V1PGM0_9BACT</name>
<evidence type="ECO:0000313" key="2">
    <source>
        <dbReference type="Proteomes" id="UP000189670"/>
    </source>
</evidence>
<accession>A0A1V1PGM0</accession>
<comment type="caution">
    <text evidence="1">The sequence shown here is derived from an EMBL/GenBank/DDBJ whole genome shotgun (WGS) entry which is preliminary data.</text>
</comment>
<protein>
    <submittedName>
        <fullName evidence="1">Uncharacterized protein</fullName>
    </submittedName>
</protein>
<proteinExistence type="predicted"/>
<sequence>MQNDFLWYAWVPSLADDEKQVQAALVTEASRSDQTKVYGLYYPKDGGPSKNVFLLVENKDGGKMLSMWEVRSAEIASNSYEMHPVPGDQFEPTFRQPVPGGLGSPIPSGERLTFSSQPFTVKYKAADKGTYKLQMRLQNLSGAVSTSEISVEIDNTDPSLDTNYLGYNGLEIGASFLFPVDWDRLNISDDSLEDSEVLRIFVNPEKTAEIHVYSYTAGQSLNDETDELRNELSADPDVSYVSTPEPFDTQGDVAYVSEYTANKIIWEKDGKLNTTYIIHQPVTGQSNRLTLIPPETATEESKAVLNKIMKTLRFFDRVTLN</sequence>
<dbReference type="EMBL" id="ATBP01000029">
    <property type="protein sequence ID" value="ETR73946.1"/>
    <property type="molecule type" value="Genomic_DNA"/>
</dbReference>
<evidence type="ECO:0000313" key="1">
    <source>
        <dbReference type="EMBL" id="ETR73946.1"/>
    </source>
</evidence>
<reference evidence="2" key="1">
    <citation type="submission" date="2012-11" db="EMBL/GenBank/DDBJ databases">
        <authorList>
            <person name="Lucero-Rivera Y.E."/>
            <person name="Tovar-Ramirez D."/>
        </authorList>
    </citation>
    <scope>NUCLEOTIDE SEQUENCE [LARGE SCALE GENOMIC DNA]</scope>
    <source>
        <strain evidence="2">Araruama</strain>
    </source>
</reference>